<evidence type="ECO:0000313" key="2">
    <source>
        <dbReference type="Proteomes" id="UP001055101"/>
    </source>
</evidence>
<protein>
    <submittedName>
        <fullName evidence="1">Uncharacterized protein</fullName>
    </submittedName>
</protein>
<dbReference type="EMBL" id="BPRA01000024">
    <property type="protein sequence ID" value="GJE57603.1"/>
    <property type="molecule type" value="Genomic_DNA"/>
</dbReference>
<keyword evidence="2" id="KW-1185">Reference proteome</keyword>
<name>A0ABQ4TSG6_9HYPH</name>
<comment type="caution">
    <text evidence="1">The sequence shown here is derived from an EMBL/GenBank/DDBJ whole genome shotgun (WGS) entry which is preliminary data.</text>
</comment>
<accession>A0ABQ4TSG6</accession>
<reference evidence="1" key="1">
    <citation type="journal article" date="2021" name="Front. Microbiol.">
        <title>Comprehensive Comparative Genomics and Phenotyping of Methylobacterium Species.</title>
        <authorList>
            <person name="Alessa O."/>
            <person name="Ogura Y."/>
            <person name="Fujitani Y."/>
            <person name="Takami H."/>
            <person name="Hayashi T."/>
            <person name="Sahin N."/>
            <person name="Tani A."/>
        </authorList>
    </citation>
    <scope>NUCLEOTIDE SEQUENCE</scope>
    <source>
        <strain evidence="1">DSM 23674</strain>
    </source>
</reference>
<evidence type="ECO:0000313" key="1">
    <source>
        <dbReference type="EMBL" id="GJE57603.1"/>
    </source>
</evidence>
<gene>
    <name evidence="1" type="ORF">EKPJFOCH_4120</name>
</gene>
<proteinExistence type="predicted"/>
<dbReference type="Proteomes" id="UP001055101">
    <property type="component" value="Unassembled WGS sequence"/>
</dbReference>
<organism evidence="1 2">
    <name type="scientific">Methylobacterium thuringiense</name>
    <dbReference type="NCBI Taxonomy" id="1003091"/>
    <lineage>
        <taxon>Bacteria</taxon>
        <taxon>Pseudomonadati</taxon>
        <taxon>Pseudomonadota</taxon>
        <taxon>Alphaproteobacteria</taxon>
        <taxon>Hyphomicrobiales</taxon>
        <taxon>Methylobacteriaceae</taxon>
        <taxon>Methylobacterium</taxon>
    </lineage>
</organism>
<sequence>MHIADATSREDVMLHQTMKALTLRWEATLAMSL</sequence>
<reference evidence="1" key="2">
    <citation type="submission" date="2021-08" db="EMBL/GenBank/DDBJ databases">
        <authorList>
            <person name="Tani A."/>
            <person name="Ola A."/>
            <person name="Ogura Y."/>
            <person name="Katsura K."/>
            <person name="Hayashi T."/>
        </authorList>
    </citation>
    <scope>NUCLEOTIDE SEQUENCE</scope>
    <source>
        <strain evidence="1">DSM 23674</strain>
    </source>
</reference>